<dbReference type="Proteomes" id="UP000245647">
    <property type="component" value="Unassembled WGS sequence"/>
</dbReference>
<comment type="caution">
    <text evidence="2">The sequence shown here is derived from an EMBL/GenBank/DDBJ whole genome shotgun (WGS) entry which is preliminary data.</text>
</comment>
<name>A0A2U2P9J9_9SPHI</name>
<protein>
    <submittedName>
        <fullName evidence="2">Uncharacterized protein</fullName>
    </submittedName>
</protein>
<dbReference type="RefSeq" id="WP_109418423.1">
    <property type="nucleotide sequence ID" value="NZ_QEAS01000040.1"/>
</dbReference>
<keyword evidence="1" id="KW-1133">Transmembrane helix</keyword>
<dbReference type="EMBL" id="QEAS01000040">
    <property type="protein sequence ID" value="PWG78015.1"/>
    <property type="molecule type" value="Genomic_DNA"/>
</dbReference>
<keyword evidence="3" id="KW-1185">Reference proteome</keyword>
<dbReference type="OrthoDB" id="9998840at2"/>
<evidence type="ECO:0000313" key="2">
    <source>
        <dbReference type="EMBL" id="PWG78015.1"/>
    </source>
</evidence>
<gene>
    <name evidence="2" type="ORF">DDR33_24435</name>
</gene>
<reference evidence="2 3" key="1">
    <citation type="submission" date="2018-04" db="EMBL/GenBank/DDBJ databases">
        <title>Pedobacter chongqingensis sp. nov., isolated from a rottenly hemp rope.</title>
        <authorList>
            <person name="Cai Y."/>
        </authorList>
    </citation>
    <scope>NUCLEOTIDE SEQUENCE [LARGE SCALE GENOMIC DNA]</scope>
    <source>
        <strain evidence="2 3">FJ4-8</strain>
    </source>
</reference>
<organism evidence="2 3">
    <name type="scientific">Pararcticibacter amylolyticus</name>
    <dbReference type="NCBI Taxonomy" id="2173175"/>
    <lineage>
        <taxon>Bacteria</taxon>
        <taxon>Pseudomonadati</taxon>
        <taxon>Bacteroidota</taxon>
        <taxon>Sphingobacteriia</taxon>
        <taxon>Sphingobacteriales</taxon>
        <taxon>Sphingobacteriaceae</taxon>
        <taxon>Pararcticibacter</taxon>
    </lineage>
</organism>
<feature type="transmembrane region" description="Helical" evidence="1">
    <location>
        <begin position="6"/>
        <end position="25"/>
    </location>
</feature>
<keyword evidence="1" id="KW-0472">Membrane</keyword>
<evidence type="ECO:0000313" key="3">
    <source>
        <dbReference type="Proteomes" id="UP000245647"/>
    </source>
</evidence>
<evidence type="ECO:0000256" key="1">
    <source>
        <dbReference type="SAM" id="Phobius"/>
    </source>
</evidence>
<sequence length="119" mass="13639">MEAITIILGLAVVLVIGNMLIYRWVVSRAMKKFIRPYFTRIGYEIRQTKFVGLLKTGDFKVAGFPLRPFMPKGNPMQTTYVYLYLSKGSGPQVRITARIDTLFLFIRKVEYSSLPVKPS</sequence>
<keyword evidence="1" id="KW-0812">Transmembrane</keyword>
<accession>A0A2U2P9J9</accession>
<proteinExistence type="predicted"/>
<dbReference type="AlphaFoldDB" id="A0A2U2P9J9"/>